<dbReference type="AlphaFoldDB" id="A0A4R6RSN6"/>
<dbReference type="OrthoDB" id="3626140at2"/>
<keyword evidence="2" id="KW-1185">Reference proteome</keyword>
<comment type="caution">
    <text evidence="1">The sequence shown here is derived from an EMBL/GenBank/DDBJ whole genome shotgun (WGS) entry which is preliminary data.</text>
</comment>
<accession>A0A4R6RSN6</accession>
<dbReference type="RefSeq" id="WP_133854470.1">
    <property type="nucleotide sequence ID" value="NZ_SNXZ01000016.1"/>
</dbReference>
<organism evidence="1 2">
    <name type="scientific">Labedaea rhizosphaerae</name>
    <dbReference type="NCBI Taxonomy" id="598644"/>
    <lineage>
        <taxon>Bacteria</taxon>
        <taxon>Bacillati</taxon>
        <taxon>Actinomycetota</taxon>
        <taxon>Actinomycetes</taxon>
        <taxon>Pseudonocardiales</taxon>
        <taxon>Pseudonocardiaceae</taxon>
        <taxon>Labedaea</taxon>
    </lineage>
</organism>
<evidence type="ECO:0000313" key="2">
    <source>
        <dbReference type="Proteomes" id="UP000295444"/>
    </source>
</evidence>
<reference evidence="1 2" key="1">
    <citation type="submission" date="2019-03" db="EMBL/GenBank/DDBJ databases">
        <title>Genomic Encyclopedia of Type Strains, Phase IV (KMG-IV): sequencing the most valuable type-strain genomes for metagenomic binning, comparative biology and taxonomic classification.</title>
        <authorList>
            <person name="Goeker M."/>
        </authorList>
    </citation>
    <scope>NUCLEOTIDE SEQUENCE [LARGE SCALE GENOMIC DNA]</scope>
    <source>
        <strain evidence="1 2">DSM 45361</strain>
    </source>
</reference>
<gene>
    <name evidence="1" type="ORF">EV186_11610</name>
</gene>
<protein>
    <submittedName>
        <fullName evidence="1">Uncharacterized protein</fullName>
    </submittedName>
</protein>
<dbReference type="EMBL" id="SNXZ01000016">
    <property type="protein sequence ID" value="TDP88966.1"/>
    <property type="molecule type" value="Genomic_DNA"/>
</dbReference>
<sequence length="134" mass="15476">MARAGQRCFQCCHCGLPIRFDVPDTHPGRGLVDHDPTAPPDAEGLPNLRLSHRLCHRLRACRPRSPEDGVAARRAWLGWATERFETTTRFGVRQCLRLGLHPGALPERGVYRRHWRVRKMRYATIATRRYCTSY</sequence>
<evidence type="ECO:0000313" key="1">
    <source>
        <dbReference type="EMBL" id="TDP88966.1"/>
    </source>
</evidence>
<dbReference type="Proteomes" id="UP000295444">
    <property type="component" value="Unassembled WGS sequence"/>
</dbReference>
<name>A0A4R6RSN6_LABRH</name>
<proteinExistence type="predicted"/>